<name>A0ACC3SRW4_LIPKO</name>
<dbReference type="Proteomes" id="UP001433508">
    <property type="component" value="Unassembled WGS sequence"/>
</dbReference>
<dbReference type="EMBL" id="MU971515">
    <property type="protein sequence ID" value="KAK9234111.1"/>
    <property type="molecule type" value="Genomic_DNA"/>
</dbReference>
<proteinExistence type="predicted"/>
<sequence>MGFGEQWGAAPFIGTPGPILTMNDELEQSLLPTSGVHSNFPMSTMVYFQFVFASTCVVILAGALLGRMNFTAWMLFVPLWLTFSYTVSAFSLWGGGFLATMAVIDYSGGYVIHVPAGTAGFVAAAWVGPRLKQDRDDFQPNNVLLTLVGAGILWTGLNGFNGGDPFAASVDAGPLLVWTILDIIFYKKPAVIGAVQGMITGLVAITPAAGVVAGWFWLFRNVDDTLGIYHTHTVAGIVGGMMVGVFATVEDSAAFNLTNPGGAIDNNWNQVWLQLVGGLFVIGLNVFVTSVICAFIKYVCRIPLRMSRAHLLVGDDAVHGEDAYAFGDVRRSILHGDTVPVPIWGDGELGIIQSMPRHKESKPDVQVNIESEGSDLFLMYP</sequence>
<gene>
    <name evidence="1" type="ORF">V1525DRAFT_439627</name>
</gene>
<organism evidence="1 2">
    <name type="scientific">Lipomyces kononenkoae</name>
    <name type="common">Yeast</name>
    <dbReference type="NCBI Taxonomy" id="34357"/>
    <lineage>
        <taxon>Eukaryota</taxon>
        <taxon>Fungi</taxon>
        <taxon>Dikarya</taxon>
        <taxon>Ascomycota</taxon>
        <taxon>Saccharomycotina</taxon>
        <taxon>Lipomycetes</taxon>
        <taxon>Lipomycetales</taxon>
        <taxon>Lipomycetaceae</taxon>
        <taxon>Lipomyces</taxon>
    </lineage>
</organism>
<protein>
    <submittedName>
        <fullName evidence="1">Ammonium transporter AmtB-like domain-containing protein</fullName>
    </submittedName>
</protein>
<accession>A0ACC3SRW4</accession>
<reference evidence="2" key="1">
    <citation type="journal article" date="2024" name="Front. Bioeng. Biotechnol.">
        <title>Genome-scale model development and genomic sequencing of the oleaginous clade Lipomyces.</title>
        <authorList>
            <person name="Czajka J.J."/>
            <person name="Han Y."/>
            <person name="Kim J."/>
            <person name="Mondo S.J."/>
            <person name="Hofstad B.A."/>
            <person name="Robles A."/>
            <person name="Haridas S."/>
            <person name="Riley R."/>
            <person name="LaButti K."/>
            <person name="Pangilinan J."/>
            <person name="Andreopoulos W."/>
            <person name="Lipzen A."/>
            <person name="Yan J."/>
            <person name="Wang M."/>
            <person name="Ng V."/>
            <person name="Grigoriev I.V."/>
            <person name="Spatafora J.W."/>
            <person name="Magnuson J.K."/>
            <person name="Baker S.E."/>
            <person name="Pomraning K.R."/>
        </authorList>
    </citation>
    <scope>NUCLEOTIDE SEQUENCE [LARGE SCALE GENOMIC DNA]</scope>
    <source>
        <strain evidence="2">CBS 7786</strain>
    </source>
</reference>
<evidence type="ECO:0000313" key="2">
    <source>
        <dbReference type="Proteomes" id="UP001433508"/>
    </source>
</evidence>
<evidence type="ECO:0000313" key="1">
    <source>
        <dbReference type="EMBL" id="KAK9234111.1"/>
    </source>
</evidence>
<comment type="caution">
    <text evidence="1">The sequence shown here is derived from an EMBL/GenBank/DDBJ whole genome shotgun (WGS) entry which is preliminary data.</text>
</comment>
<keyword evidence="2" id="KW-1185">Reference proteome</keyword>